<gene>
    <name evidence="1" type="ORF">R2D22_11090</name>
</gene>
<keyword evidence="2" id="KW-1185">Reference proteome</keyword>
<dbReference type="Proteomes" id="UP001301731">
    <property type="component" value="Chromosome"/>
</dbReference>
<name>A0ABZ0LRS5_9ACTN</name>
<dbReference type="EMBL" id="CP137573">
    <property type="protein sequence ID" value="WOX21906.1"/>
    <property type="molecule type" value="Genomic_DNA"/>
</dbReference>
<organism evidence="1 2">
    <name type="scientific">Streptomyces solicathayae</name>
    <dbReference type="NCBI Taxonomy" id="3081768"/>
    <lineage>
        <taxon>Bacteria</taxon>
        <taxon>Bacillati</taxon>
        <taxon>Actinomycetota</taxon>
        <taxon>Actinomycetes</taxon>
        <taxon>Kitasatosporales</taxon>
        <taxon>Streptomycetaceae</taxon>
        <taxon>Streptomyces</taxon>
    </lineage>
</organism>
<proteinExistence type="predicted"/>
<sequence>MPGSTTLKAGHGVDSIDHLDAQRMTSVMTELHRLLTVQGTDRMTDAQVAALCGGDPHHREEFTDWVRRVAEQLEKATA</sequence>
<protein>
    <submittedName>
        <fullName evidence="1">Uncharacterized protein</fullName>
    </submittedName>
</protein>
<accession>A0ABZ0LRS5</accession>
<dbReference type="RefSeq" id="WP_318102921.1">
    <property type="nucleotide sequence ID" value="NZ_CP137573.1"/>
</dbReference>
<evidence type="ECO:0000313" key="2">
    <source>
        <dbReference type="Proteomes" id="UP001301731"/>
    </source>
</evidence>
<reference evidence="1 2" key="1">
    <citation type="submission" date="2023-10" db="EMBL/GenBank/DDBJ databases">
        <title>The genome sequence of Streptomyces sp. HUAS YS2.</title>
        <authorList>
            <person name="Mo P."/>
        </authorList>
    </citation>
    <scope>NUCLEOTIDE SEQUENCE [LARGE SCALE GENOMIC DNA]</scope>
    <source>
        <strain evidence="1 2">HUAS YS2</strain>
    </source>
</reference>
<evidence type="ECO:0000313" key="1">
    <source>
        <dbReference type="EMBL" id="WOX21906.1"/>
    </source>
</evidence>